<evidence type="ECO:0000256" key="5">
    <source>
        <dbReference type="RuleBase" id="RU361279"/>
    </source>
</evidence>
<dbReference type="GO" id="GO:0035999">
    <property type="term" value="P:tetrahydrofolate interconversion"/>
    <property type="evidence" value="ECO:0007669"/>
    <property type="project" value="TreeGrafter"/>
</dbReference>
<dbReference type="AlphaFoldDB" id="A0AAE3VSV8"/>
<dbReference type="InterPro" id="IPR024185">
    <property type="entry name" value="FTHF_cligase-like_sf"/>
</dbReference>
<accession>A0AAE3VSV8</accession>
<dbReference type="SUPFAM" id="SSF100950">
    <property type="entry name" value="NagB/RpiA/CoA transferase-like"/>
    <property type="match status" value="1"/>
</dbReference>
<keyword evidence="7" id="KW-1185">Reference proteome</keyword>
<sequence>MSDAPSSPDIAERKAKVRAEVLDRRAALTAAEREAAAQTLVDQIPALDFPEKPGLVAGFWPIRDEIDIRPLMTALAETGHRLALPVIAPQTRLVFREWSPGDTLRPARFGTFEPGEEAPECDPMILLVPLVAFDREGARLGYGKGHYDGAIARLSAIGPLTTVGVAFATQEVDIVPMEPHDRHLDAVLTEAGLLRFDTEPGEPDAPSVPG</sequence>
<dbReference type="PANTHER" id="PTHR23407:SF1">
    <property type="entry name" value="5-FORMYLTETRAHYDROFOLATE CYCLO-LIGASE"/>
    <property type="match status" value="1"/>
</dbReference>
<dbReference type="EC" id="6.3.3.2" evidence="5"/>
<dbReference type="PANTHER" id="PTHR23407">
    <property type="entry name" value="ATPASE INHIBITOR/5-FORMYLTETRAHYDROFOLATE CYCLO-LIGASE"/>
    <property type="match status" value="1"/>
</dbReference>
<keyword evidence="6" id="KW-0436">Ligase</keyword>
<feature type="binding site" evidence="4">
    <location>
        <position position="65"/>
    </location>
    <ligand>
        <name>substrate</name>
    </ligand>
</feature>
<keyword evidence="5" id="KW-0479">Metal-binding</keyword>
<dbReference type="Gene3D" id="3.40.50.10420">
    <property type="entry name" value="NagB/RpiA/CoA transferase-like"/>
    <property type="match status" value="1"/>
</dbReference>
<dbReference type="GO" id="GO:0030272">
    <property type="term" value="F:5-formyltetrahydrofolate cyclo-ligase activity"/>
    <property type="evidence" value="ECO:0007669"/>
    <property type="project" value="UniProtKB-EC"/>
</dbReference>
<reference evidence="6" key="1">
    <citation type="submission" date="2023-07" db="EMBL/GenBank/DDBJ databases">
        <title>Genomic Encyclopedia of Type Strains, Phase IV (KMG-IV): sequencing the most valuable type-strain genomes for metagenomic binning, comparative biology and taxonomic classification.</title>
        <authorList>
            <person name="Goeker M."/>
        </authorList>
    </citation>
    <scope>NUCLEOTIDE SEQUENCE</scope>
    <source>
        <strain evidence="6">DSM 21202</strain>
    </source>
</reference>
<evidence type="ECO:0000256" key="3">
    <source>
        <dbReference type="ARBA" id="ARBA00022840"/>
    </source>
</evidence>
<name>A0AAE3VSV8_9HYPH</name>
<dbReference type="PIRSF" id="PIRSF006806">
    <property type="entry name" value="FTHF_cligase"/>
    <property type="match status" value="1"/>
</dbReference>
<dbReference type="GO" id="GO:0009396">
    <property type="term" value="P:folic acid-containing compound biosynthetic process"/>
    <property type="evidence" value="ECO:0007669"/>
    <property type="project" value="TreeGrafter"/>
</dbReference>
<comment type="similarity">
    <text evidence="1 5">Belongs to the 5-formyltetrahydrofolate cyclo-ligase family.</text>
</comment>
<dbReference type="InterPro" id="IPR037171">
    <property type="entry name" value="NagB/RpiA_transferase-like"/>
</dbReference>
<dbReference type="GO" id="GO:0005524">
    <property type="term" value="F:ATP binding"/>
    <property type="evidence" value="ECO:0007669"/>
    <property type="project" value="UniProtKB-KW"/>
</dbReference>
<keyword evidence="3 4" id="KW-0067">ATP-binding</keyword>
<evidence type="ECO:0000256" key="4">
    <source>
        <dbReference type="PIRSR" id="PIRSR006806-1"/>
    </source>
</evidence>
<feature type="binding site" evidence="4">
    <location>
        <begin position="139"/>
        <end position="147"/>
    </location>
    <ligand>
        <name>ATP</name>
        <dbReference type="ChEBI" id="CHEBI:30616"/>
    </ligand>
</feature>
<evidence type="ECO:0000313" key="6">
    <source>
        <dbReference type="EMBL" id="MDQ0316986.1"/>
    </source>
</evidence>
<comment type="cofactor">
    <cofactor evidence="5">
        <name>Mg(2+)</name>
        <dbReference type="ChEBI" id="CHEBI:18420"/>
    </cofactor>
</comment>
<comment type="catalytic activity">
    <reaction evidence="5">
        <text>(6S)-5-formyl-5,6,7,8-tetrahydrofolate + ATP = (6R)-5,10-methenyltetrahydrofolate + ADP + phosphate</text>
        <dbReference type="Rhea" id="RHEA:10488"/>
        <dbReference type="ChEBI" id="CHEBI:30616"/>
        <dbReference type="ChEBI" id="CHEBI:43474"/>
        <dbReference type="ChEBI" id="CHEBI:57455"/>
        <dbReference type="ChEBI" id="CHEBI:57457"/>
        <dbReference type="ChEBI" id="CHEBI:456216"/>
        <dbReference type="EC" id="6.3.3.2"/>
    </reaction>
</comment>
<dbReference type="GO" id="GO:0046872">
    <property type="term" value="F:metal ion binding"/>
    <property type="evidence" value="ECO:0007669"/>
    <property type="project" value="UniProtKB-KW"/>
</dbReference>
<evidence type="ECO:0000256" key="2">
    <source>
        <dbReference type="ARBA" id="ARBA00022741"/>
    </source>
</evidence>
<keyword evidence="5" id="KW-0460">Magnesium</keyword>
<dbReference type="RefSeq" id="WP_306886886.1">
    <property type="nucleotide sequence ID" value="NZ_JAUSUL010000004.1"/>
</dbReference>
<dbReference type="Proteomes" id="UP001229244">
    <property type="component" value="Unassembled WGS sequence"/>
</dbReference>
<dbReference type="EMBL" id="JAUSUL010000004">
    <property type="protein sequence ID" value="MDQ0316986.1"/>
    <property type="molecule type" value="Genomic_DNA"/>
</dbReference>
<feature type="binding site" evidence="4">
    <location>
        <begin position="14"/>
        <end position="18"/>
    </location>
    <ligand>
        <name>ATP</name>
        <dbReference type="ChEBI" id="CHEBI:30616"/>
    </ligand>
</feature>
<evidence type="ECO:0000313" key="7">
    <source>
        <dbReference type="Proteomes" id="UP001229244"/>
    </source>
</evidence>
<organism evidence="6 7">
    <name type="scientific">Amorphus orientalis</name>
    <dbReference type="NCBI Taxonomy" id="649198"/>
    <lineage>
        <taxon>Bacteria</taxon>
        <taxon>Pseudomonadati</taxon>
        <taxon>Pseudomonadota</taxon>
        <taxon>Alphaproteobacteria</taxon>
        <taxon>Hyphomicrobiales</taxon>
        <taxon>Amorphaceae</taxon>
        <taxon>Amorphus</taxon>
    </lineage>
</organism>
<protein>
    <recommendedName>
        <fullName evidence="5">5-formyltetrahydrofolate cyclo-ligase</fullName>
        <ecNumber evidence="5">6.3.3.2</ecNumber>
    </recommendedName>
</protein>
<gene>
    <name evidence="6" type="ORF">J2S73_003463</name>
</gene>
<comment type="caution">
    <text evidence="6">The sequence shown here is derived from an EMBL/GenBank/DDBJ whole genome shotgun (WGS) entry which is preliminary data.</text>
</comment>
<evidence type="ECO:0000256" key="1">
    <source>
        <dbReference type="ARBA" id="ARBA00010638"/>
    </source>
</evidence>
<dbReference type="InterPro" id="IPR002698">
    <property type="entry name" value="FTHF_cligase"/>
</dbReference>
<dbReference type="NCBIfam" id="TIGR02727">
    <property type="entry name" value="MTHFS_bact"/>
    <property type="match status" value="1"/>
</dbReference>
<dbReference type="Pfam" id="PF01812">
    <property type="entry name" value="5-FTHF_cyc-lig"/>
    <property type="match status" value="1"/>
</dbReference>
<keyword evidence="2 4" id="KW-0547">Nucleotide-binding</keyword>
<proteinExistence type="inferred from homology"/>